<protein>
    <submittedName>
        <fullName evidence="1">Uncharacterized protein</fullName>
    </submittedName>
</protein>
<organism evidence="1">
    <name type="scientific">marine sediment metagenome</name>
    <dbReference type="NCBI Taxonomy" id="412755"/>
    <lineage>
        <taxon>unclassified sequences</taxon>
        <taxon>metagenomes</taxon>
        <taxon>ecological metagenomes</taxon>
    </lineage>
</organism>
<dbReference type="AlphaFoldDB" id="A0A0F9NIS7"/>
<evidence type="ECO:0000313" key="1">
    <source>
        <dbReference type="EMBL" id="KKM88740.1"/>
    </source>
</evidence>
<proteinExistence type="predicted"/>
<accession>A0A0F9NIS7</accession>
<dbReference type="EMBL" id="LAZR01006920">
    <property type="protein sequence ID" value="KKM88740.1"/>
    <property type="molecule type" value="Genomic_DNA"/>
</dbReference>
<name>A0A0F9NIS7_9ZZZZ</name>
<comment type="caution">
    <text evidence="1">The sequence shown here is derived from an EMBL/GenBank/DDBJ whole genome shotgun (WGS) entry which is preliminary data.</text>
</comment>
<gene>
    <name evidence="1" type="ORF">LCGC14_1255710</name>
</gene>
<sequence length="63" mass="6971">MESPQGKSESPKQICSITVMFPVLSDDEAIAVKKRIGESVKDIADARIDFRITNLPHHGPPIR</sequence>
<reference evidence="1" key="1">
    <citation type="journal article" date="2015" name="Nature">
        <title>Complex archaea that bridge the gap between prokaryotes and eukaryotes.</title>
        <authorList>
            <person name="Spang A."/>
            <person name="Saw J.H."/>
            <person name="Jorgensen S.L."/>
            <person name="Zaremba-Niedzwiedzka K."/>
            <person name="Martijn J."/>
            <person name="Lind A.E."/>
            <person name="van Eijk R."/>
            <person name="Schleper C."/>
            <person name="Guy L."/>
            <person name="Ettema T.J."/>
        </authorList>
    </citation>
    <scope>NUCLEOTIDE SEQUENCE</scope>
</reference>